<organism evidence="1 2">
    <name type="scientific">Tanacetum coccineum</name>
    <dbReference type="NCBI Taxonomy" id="301880"/>
    <lineage>
        <taxon>Eukaryota</taxon>
        <taxon>Viridiplantae</taxon>
        <taxon>Streptophyta</taxon>
        <taxon>Embryophyta</taxon>
        <taxon>Tracheophyta</taxon>
        <taxon>Spermatophyta</taxon>
        <taxon>Magnoliopsida</taxon>
        <taxon>eudicotyledons</taxon>
        <taxon>Gunneridae</taxon>
        <taxon>Pentapetalae</taxon>
        <taxon>asterids</taxon>
        <taxon>campanulids</taxon>
        <taxon>Asterales</taxon>
        <taxon>Asteraceae</taxon>
        <taxon>Asteroideae</taxon>
        <taxon>Anthemideae</taxon>
        <taxon>Anthemidinae</taxon>
        <taxon>Tanacetum</taxon>
    </lineage>
</organism>
<proteinExistence type="predicted"/>
<dbReference type="EMBL" id="BQNB010016390">
    <property type="protein sequence ID" value="GJT51241.1"/>
    <property type="molecule type" value="Genomic_DNA"/>
</dbReference>
<protein>
    <submittedName>
        <fullName evidence="1">Uncharacterized protein</fullName>
    </submittedName>
</protein>
<reference evidence="1" key="2">
    <citation type="submission" date="2022-01" db="EMBL/GenBank/DDBJ databases">
        <authorList>
            <person name="Yamashiro T."/>
            <person name="Shiraishi A."/>
            <person name="Satake H."/>
            <person name="Nakayama K."/>
        </authorList>
    </citation>
    <scope>NUCLEOTIDE SEQUENCE</scope>
</reference>
<keyword evidence="2" id="KW-1185">Reference proteome</keyword>
<evidence type="ECO:0000313" key="1">
    <source>
        <dbReference type="EMBL" id="GJT51241.1"/>
    </source>
</evidence>
<reference evidence="1" key="1">
    <citation type="journal article" date="2022" name="Int. J. Mol. Sci.">
        <title>Draft Genome of Tanacetum Coccineum: Genomic Comparison of Closely Related Tanacetum-Family Plants.</title>
        <authorList>
            <person name="Yamashiro T."/>
            <person name="Shiraishi A."/>
            <person name="Nakayama K."/>
            <person name="Satake H."/>
        </authorList>
    </citation>
    <scope>NUCLEOTIDE SEQUENCE</scope>
</reference>
<gene>
    <name evidence="1" type="ORF">Tco_0977398</name>
</gene>
<sequence>MFTHDPRSAKVSKGFESTNLQGRVNSPGSSIFIERELGLREPIGFNSWVAAGCLGTGCSLKCGLDSIDLSWKGDERCAFGD</sequence>
<dbReference type="Proteomes" id="UP001151760">
    <property type="component" value="Unassembled WGS sequence"/>
</dbReference>
<name>A0ABQ5EK07_9ASTR</name>
<accession>A0ABQ5EK07</accession>
<comment type="caution">
    <text evidence="1">The sequence shown here is derived from an EMBL/GenBank/DDBJ whole genome shotgun (WGS) entry which is preliminary data.</text>
</comment>
<evidence type="ECO:0000313" key="2">
    <source>
        <dbReference type="Proteomes" id="UP001151760"/>
    </source>
</evidence>